<evidence type="ECO:0000256" key="1">
    <source>
        <dbReference type="ARBA" id="ARBA00000928"/>
    </source>
</evidence>
<keyword evidence="18" id="KW-1185">Reference proteome</keyword>
<feature type="domain" description="PRORP" evidence="16">
    <location>
        <begin position="276"/>
        <end position="511"/>
    </location>
</feature>
<name>A0A9N9MW48_9CUCU</name>
<evidence type="ECO:0000256" key="15">
    <source>
        <dbReference type="ARBA" id="ARBA00044559"/>
    </source>
</evidence>
<dbReference type="GO" id="GO:0030678">
    <property type="term" value="C:mitochondrial ribonuclease P complex"/>
    <property type="evidence" value="ECO:0007669"/>
    <property type="project" value="TreeGrafter"/>
</dbReference>
<evidence type="ECO:0000256" key="7">
    <source>
        <dbReference type="ARBA" id="ARBA00022722"/>
    </source>
</evidence>
<keyword evidence="10" id="KW-0862">Zinc</keyword>
<evidence type="ECO:0000256" key="6">
    <source>
        <dbReference type="ARBA" id="ARBA00022694"/>
    </source>
</evidence>
<dbReference type="AlphaFoldDB" id="A0A9N9MW48"/>
<keyword evidence="9" id="KW-0378">Hydrolase</keyword>
<dbReference type="GO" id="GO:0004526">
    <property type="term" value="F:ribonuclease P activity"/>
    <property type="evidence" value="ECO:0007669"/>
    <property type="project" value="UniProtKB-EC"/>
</dbReference>
<dbReference type="Gene3D" id="1.25.40.10">
    <property type="entry name" value="Tetratricopeptide repeat domain"/>
    <property type="match status" value="1"/>
</dbReference>
<dbReference type="EC" id="3.1.26.5" evidence="5"/>
<evidence type="ECO:0000313" key="17">
    <source>
        <dbReference type="EMBL" id="CAG9770290.1"/>
    </source>
</evidence>
<comment type="cofactor">
    <cofactor evidence="2">
        <name>Mg(2+)</name>
        <dbReference type="ChEBI" id="CHEBI:18420"/>
    </cofactor>
</comment>
<evidence type="ECO:0000256" key="2">
    <source>
        <dbReference type="ARBA" id="ARBA00001946"/>
    </source>
</evidence>
<dbReference type="OrthoDB" id="46913at2759"/>
<comment type="catalytic activity">
    <reaction evidence="1">
        <text>Endonucleolytic cleavage of RNA, removing 5'-extranucleotides from tRNA precursor.</text>
        <dbReference type="EC" id="3.1.26.5"/>
    </reaction>
</comment>
<dbReference type="PANTHER" id="PTHR13547:SF1">
    <property type="entry name" value="MITOCHONDRIAL RIBONUCLEASE P CATALYTIC SUBUNIT"/>
    <property type="match status" value="1"/>
</dbReference>
<keyword evidence="8" id="KW-0479">Metal-binding</keyword>
<evidence type="ECO:0000313" key="18">
    <source>
        <dbReference type="Proteomes" id="UP001152799"/>
    </source>
</evidence>
<evidence type="ECO:0000259" key="16">
    <source>
        <dbReference type="Pfam" id="PF16953"/>
    </source>
</evidence>
<organism evidence="17 18">
    <name type="scientific">Ceutorhynchus assimilis</name>
    <name type="common">cabbage seed weevil</name>
    <dbReference type="NCBI Taxonomy" id="467358"/>
    <lineage>
        <taxon>Eukaryota</taxon>
        <taxon>Metazoa</taxon>
        <taxon>Ecdysozoa</taxon>
        <taxon>Arthropoda</taxon>
        <taxon>Hexapoda</taxon>
        <taxon>Insecta</taxon>
        <taxon>Pterygota</taxon>
        <taxon>Neoptera</taxon>
        <taxon>Endopterygota</taxon>
        <taxon>Coleoptera</taxon>
        <taxon>Polyphaga</taxon>
        <taxon>Cucujiformia</taxon>
        <taxon>Curculionidae</taxon>
        <taxon>Ceutorhynchinae</taxon>
        <taxon>Ceutorhynchus</taxon>
    </lineage>
</organism>
<keyword evidence="12" id="KW-0809">Transit peptide</keyword>
<dbReference type="CDD" id="cd18718">
    <property type="entry name" value="PIN_PRORP"/>
    <property type="match status" value="1"/>
</dbReference>
<dbReference type="InterPro" id="IPR033495">
    <property type="entry name" value="MRPP3_PIN_dom"/>
</dbReference>
<evidence type="ECO:0000256" key="5">
    <source>
        <dbReference type="ARBA" id="ARBA00012179"/>
    </source>
</evidence>
<evidence type="ECO:0000256" key="14">
    <source>
        <dbReference type="ARBA" id="ARBA00044536"/>
    </source>
</evidence>
<dbReference type="EMBL" id="OU892282">
    <property type="protein sequence ID" value="CAG9770290.1"/>
    <property type="molecule type" value="Genomic_DNA"/>
</dbReference>
<evidence type="ECO:0000256" key="9">
    <source>
        <dbReference type="ARBA" id="ARBA00022801"/>
    </source>
</evidence>
<dbReference type="GO" id="GO:0097745">
    <property type="term" value="P:mitochondrial tRNA 5'-end processing"/>
    <property type="evidence" value="ECO:0007669"/>
    <property type="project" value="TreeGrafter"/>
</dbReference>
<evidence type="ECO:0000256" key="12">
    <source>
        <dbReference type="ARBA" id="ARBA00022946"/>
    </source>
</evidence>
<keyword evidence="6" id="KW-0819">tRNA processing</keyword>
<keyword evidence="7" id="KW-0540">Nuclease</keyword>
<evidence type="ECO:0000256" key="11">
    <source>
        <dbReference type="ARBA" id="ARBA00022842"/>
    </source>
</evidence>
<evidence type="ECO:0000256" key="3">
    <source>
        <dbReference type="ARBA" id="ARBA00004173"/>
    </source>
</evidence>
<keyword evidence="11" id="KW-0460">Magnesium</keyword>
<dbReference type="PANTHER" id="PTHR13547">
    <property type="match status" value="1"/>
</dbReference>
<reference evidence="17" key="1">
    <citation type="submission" date="2022-01" db="EMBL/GenBank/DDBJ databases">
        <authorList>
            <person name="King R."/>
        </authorList>
    </citation>
    <scope>NUCLEOTIDE SEQUENCE</scope>
</reference>
<sequence length="519" mass="60128">MFLRTLDNKLTNQIFYSFRNFPKTALSFSATKRLSSEDLIQIALSNVKVKKPGDWTRVKEFVFAHESNRSQFYGAHNIDGIIMGTLGRIERLDLAQSYLKYLQSELTKPNLATLGRYLRLLYDSAKDKITEAQEQEILSICMEIQRNNSILDSRTLENMALPLSLTKEWQKCFNIIQEIKRTSSVSTTVYSAVAASAFINNEEDLAWNLLNEVLSLDKLPLSVAFLSYIEVLKKQKRKVDLVKLLTFFKESEMLCHEEVVNGILKDFNVGQKTTIKFSGECQNCLSKLKKLELTDAEFSELKEVFFKNAIIGKDLFIKTNPDEMRKFQQFVNSMEQYDVVLDGLNIAYSTGVQKGPEVFSRKLCSVISHFRQQNKSVLMLGRVHMTRWPKNNWHYIKKNSSIFLTQNISQDDPYLLYCALHSGKNTIIVSRDLMRGHKFLLKERKYKILFNRWLSQRQYFLSYVDDNGKASFRIPPHFSVMTQKIDGIWHVPYIPEGNGTLNESYHKTWLCFGRGFGSN</sequence>
<comment type="similarity">
    <text evidence="4">Belongs to the PPR family. P subfamily.</text>
</comment>
<proteinExistence type="inferred from homology"/>
<dbReference type="InterPro" id="IPR031595">
    <property type="entry name" value="PRORP_C"/>
</dbReference>
<dbReference type="InterPro" id="IPR011990">
    <property type="entry name" value="TPR-like_helical_dom_sf"/>
</dbReference>
<protein>
    <recommendedName>
        <fullName evidence="14">Mitochondrial ribonuclease P catalytic subunit</fullName>
        <ecNumber evidence="5">3.1.26.5</ecNumber>
    </recommendedName>
    <alternativeName>
        <fullName evidence="15">Mitochondrial ribonuclease P protein 3</fullName>
    </alternativeName>
</protein>
<evidence type="ECO:0000256" key="13">
    <source>
        <dbReference type="ARBA" id="ARBA00023128"/>
    </source>
</evidence>
<dbReference type="GO" id="GO:0001682">
    <property type="term" value="P:tRNA 5'-leader removal"/>
    <property type="evidence" value="ECO:0007669"/>
    <property type="project" value="TreeGrafter"/>
</dbReference>
<dbReference type="Pfam" id="PF16953">
    <property type="entry name" value="PRORP"/>
    <property type="match status" value="1"/>
</dbReference>
<evidence type="ECO:0000256" key="10">
    <source>
        <dbReference type="ARBA" id="ARBA00022833"/>
    </source>
</evidence>
<keyword evidence="13" id="KW-0496">Mitochondrion</keyword>
<gene>
    <name evidence="17" type="ORF">CEUTPL_LOCUS10745</name>
</gene>
<dbReference type="GO" id="GO:0046872">
    <property type="term" value="F:metal ion binding"/>
    <property type="evidence" value="ECO:0007669"/>
    <property type="project" value="UniProtKB-KW"/>
</dbReference>
<dbReference type="Proteomes" id="UP001152799">
    <property type="component" value="Chromosome 6"/>
</dbReference>
<evidence type="ECO:0000256" key="4">
    <source>
        <dbReference type="ARBA" id="ARBA00007626"/>
    </source>
</evidence>
<comment type="subcellular location">
    <subcellularLocation>
        <location evidence="3">Mitochondrion</location>
    </subcellularLocation>
</comment>
<evidence type="ECO:0000256" key="8">
    <source>
        <dbReference type="ARBA" id="ARBA00022723"/>
    </source>
</evidence>
<dbReference type="Gene3D" id="3.40.50.11980">
    <property type="match status" value="1"/>
</dbReference>
<accession>A0A9N9MW48</accession>